<dbReference type="RefSeq" id="WP_023948273.1">
    <property type="nucleotide sequence ID" value="NZ_BASD01000015.1"/>
</dbReference>
<comment type="caution">
    <text evidence="2">The sequence shown here is derived from an EMBL/GenBank/DDBJ whole genome shotgun (WGS) entry which is preliminary data.</text>
</comment>
<dbReference type="EMBL" id="BASD01000015">
    <property type="protein sequence ID" value="GAD19113.1"/>
    <property type="molecule type" value="Genomic_DNA"/>
</dbReference>
<evidence type="ECO:0000256" key="1">
    <source>
        <dbReference type="SAM" id="Phobius"/>
    </source>
</evidence>
<gene>
    <name evidence="2" type="ORF">HFN_0244</name>
</gene>
<dbReference type="STRING" id="1325130.HFN_0244"/>
<name>T1DVW8_9HELI</name>
<evidence type="ECO:0008006" key="4">
    <source>
        <dbReference type="Google" id="ProtNLM"/>
    </source>
</evidence>
<evidence type="ECO:0000313" key="3">
    <source>
        <dbReference type="Proteomes" id="UP000018143"/>
    </source>
</evidence>
<dbReference type="Proteomes" id="UP000018143">
    <property type="component" value="Unassembled WGS sequence"/>
</dbReference>
<protein>
    <recommendedName>
        <fullName evidence="4">Lipoprotein</fullName>
    </recommendedName>
</protein>
<keyword evidence="1" id="KW-1133">Transmembrane helix</keyword>
<accession>T1DVW8</accession>
<organism evidence="2 3">
    <name type="scientific">Helicobacter fennelliae MRY12-0050</name>
    <dbReference type="NCBI Taxonomy" id="1325130"/>
    <lineage>
        <taxon>Bacteria</taxon>
        <taxon>Pseudomonadati</taxon>
        <taxon>Campylobacterota</taxon>
        <taxon>Epsilonproteobacteria</taxon>
        <taxon>Campylobacterales</taxon>
        <taxon>Helicobacteraceae</taxon>
        <taxon>Helicobacter</taxon>
    </lineage>
</organism>
<keyword evidence="1" id="KW-0812">Transmembrane</keyword>
<dbReference type="PROSITE" id="PS51257">
    <property type="entry name" value="PROKAR_LIPOPROTEIN"/>
    <property type="match status" value="1"/>
</dbReference>
<evidence type="ECO:0000313" key="2">
    <source>
        <dbReference type="EMBL" id="GAD19113.1"/>
    </source>
</evidence>
<keyword evidence="1" id="KW-0472">Membrane</keyword>
<keyword evidence="3" id="KW-1185">Reference proteome</keyword>
<dbReference type="AlphaFoldDB" id="T1DVW8"/>
<feature type="transmembrane region" description="Helical" evidence="1">
    <location>
        <begin position="12"/>
        <end position="36"/>
    </location>
</feature>
<reference evidence="2 3" key="1">
    <citation type="journal article" date="2013" name="Genome Announc.">
        <title>Draft Genome Sequence of Helicobacter fennelliae Strain MRY12-0050, Isolated from a Bacteremia Patient.</title>
        <authorList>
            <person name="Rimbara E."/>
            <person name="Matsui M."/>
            <person name="Mori S."/>
            <person name="Suzuki S."/>
            <person name="Suzuki M."/>
            <person name="Kim H."/>
            <person name="Sekizuka T."/>
            <person name="Kuroda M."/>
            <person name="Shibayama K."/>
        </authorList>
    </citation>
    <scope>NUCLEOTIDE SEQUENCE [LARGE SCALE GENOMIC DNA]</scope>
    <source>
        <strain evidence="2 3">MRY12-0050</strain>
    </source>
</reference>
<proteinExistence type="predicted"/>
<sequence>MQVKNFKTKCKKMLYIALGIFIIFFVYLASGCSIYYPTSYRAFIPKQWDSEYKEYERLCKENIGKVVYARPITQEEFEKMKALYAEIGYYFFSYRYVPVSKSLYEYRMSLHKDFRTYPEHESSRIVYQMVLGYAYDRYWTEFIFFTKGSPTSEKFLKCKKETPKKDLFLTMAFKEQRNIGTKNDVRLGEHARIEFARKDNNVR</sequence>